<dbReference type="InterPro" id="IPR009061">
    <property type="entry name" value="DNA-bd_dom_put_sf"/>
</dbReference>
<evidence type="ECO:0000313" key="10">
    <source>
        <dbReference type="Proteomes" id="UP000005713"/>
    </source>
</evidence>
<dbReference type="PROSITE" id="PS50937">
    <property type="entry name" value="HTH_MERR_2"/>
    <property type="match status" value="1"/>
</dbReference>
<dbReference type="Pfam" id="PF13411">
    <property type="entry name" value="MerR_1"/>
    <property type="match status" value="1"/>
</dbReference>
<dbReference type="AlphaFoldDB" id="A3K3A1"/>
<gene>
    <name evidence="9" type="ORF">SSE37_17648</name>
</gene>
<accession>A3K3A1</accession>
<dbReference type="PANTHER" id="PTHR30204">
    <property type="entry name" value="REDOX-CYCLING DRUG-SENSING TRANSCRIPTIONAL ACTIVATOR SOXR"/>
    <property type="match status" value="1"/>
</dbReference>
<dbReference type="PANTHER" id="PTHR30204:SF16">
    <property type="entry name" value="HTH-TYPE TRANSCRIPTIONAL REGULATOR CUER"/>
    <property type="match status" value="1"/>
</dbReference>
<evidence type="ECO:0000256" key="6">
    <source>
        <dbReference type="ARBA" id="ARBA00031472"/>
    </source>
</evidence>
<keyword evidence="5" id="KW-0010">Activator</keyword>
<dbReference type="PROSITE" id="PS00552">
    <property type="entry name" value="HTH_MERR_1"/>
    <property type="match status" value="1"/>
</dbReference>
<sequence>MNIGQAAKAAGLTVKTVRYYEDLGLVKAERAENGYRDFSDTAVDRLRILAQARHLGFGLEECRRLLDLNADPTRASRDVRALAAQNLEAVRDKISQLKTLEAELEALIGQCHGDDAPDCAILDGLSARATV</sequence>
<comment type="caution">
    <text evidence="9">The sequence shown here is derived from an EMBL/GenBank/DDBJ whole genome shotgun (WGS) entry which is preliminary data.</text>
</comment>
<dbReference type="SUPFAM" id="SSF46955">
    <property type="entry name" value="Putative DNA-binding domain"/>
    <property type="match status" value="1"/>
</dbReference>
<dbReference type="RefSeq" id="WP_005858718.1">
    <property type="nucleotide sequence ID" value="NZ_AAYA01000005.1"/>
</dbReference>
<dbReference type="InterPro" id="IPR047057">
    <property type="entry name" value="MerR_fam"/>
</dbReference>
<dbReference type="eggNOG" id="COG0789">
    <property type="taxonomic scope" value="Bacteria"/>
</dbReference>
<evidence type="ECO:0000256" key="4">
    <source>
        <dbReference type="ARBA" id="ARBA00023125"/>
    </source>
</evidence>
<keyword evidence="4" id="KW-0238">DNA-binding</keyword>
<dbReference type="Proteomes" id="UP000005713">
    <property type="component" value="Unassembled WGS sequence"/>
</dbReference>
<proteinExistence type="predicted"/>
<evidence type="ECO:0000256" key="5">
    <source>
        <dbReference type="ARBA" id="ARBA00023159"/>
    </source>
</evidence>
<keyword evidence="3" id="KW-0186">Copper</keyword>
<evidence type="ECO:0000256" key="7">
    <source>
        <dbReference type="ARBA" id="ARBA00032335"/>
    </source>
</evidence>
<dbReference type="SMART" id="SM00422">
    <property type="entry name" value="HTH_MERR"/>
    <property type="match status" value="1"/>
</dbReference>
<dbReference type="GO" id="GO:0003700">
    <property type="term" value="F:DNA-binding transcription factor activity"/>
    <property type="evidence" value="ECO:0007669"/>
    <property type="project" value="InterPro"/>
</dbReference>
<protein>
    <recommendedName>
        <fullName evidence="2">HTH-type transcriptional regulator CueR</fullName>
    </recommendedName>
    <alternativeName>
        <fullName evidence="7">Copper efflux regulator</fullName>
    </alternativeName>
    <alternativeName>
        <fullName evidence="6">Copper export regulator</fullName>
    </alternativeName>
</protein>
<dbReference type="PRINTS" id="PR00040">
    <property type="entry name" value="HTHMERR"/>
</dbReference>
<reference evidence="9 10" key="1">
    <citation type="submission" date="2006-06" db="EMBL/GenBank/DDBJ databases">
        <authorList>
            <person name="Moran M.A."/>
            <person name="Ferriera S."/>
            <person name="Johnson J."/>
            <person name="Kravitz S."/>
            <person name="Beeson K."/>
            <person name="Sutton G."/>
            <person name="Rogers Y.-H."/>
            <person name="Friedman R."/>
            <person name="Frazier M."/>
            <person name="Venter J.C."/>
        </authorList>
    </citation>
    <scope>NUCLEOTIDE SEQUENCE [LARGE SCALE GENOMIC DNA]</scope>
    <source>
        <strain evidence="9 10">E-37</strain>
    </source>
</reference>
<comment type="subunit">
    <text evidence="1">Homodimer.</text>
</comment>
<evidence type="ECO:0000256" key="2">
    <source>
        <dbReference type="ARBA" id="ARBA00017250"/>
    </source>
</evidence>
<evidence type="ECO:0000259" key="8">
    <source>
        <dbReference type="PROSITE" id="PS50937"/>
    </source>
</evidence>
<dbReference type="GO" id="GO:0003677">
    <property type="term" value="F:DNA binding"/>
    <property type="evidence" value="ECO:0007669"/>
    <property type="project" value="UniProtKB-KW"/>
</dbReference>
<dbReference type="OrthoDB" id="9802944at2"/>
<name>A3K3A1_SAGS3</name>
<organism evidence="9 10">
    <name type="scientific">Sagittula stellata (strain ATCC 700073 / DSM 11524 / E-37)</name>
    <dbReference type="NCBI Taxonomy" id="388399"/>
    <lineage>
        <taxon>Bacteria</taxon>
        <taxon>Pseudomonadati</taxon>
        <taxon>Pseudomonadota</taxon>
        <taxon>Alphaproteobacteria</taxon>
        <taxon>Rhodobacterales</taxon>
        <taxon>Roseobacteraceae</taxon>
        <taxon>Sagittula</taxon>
    </lineage>
</organism>
<dbReference type="EMBL" id="AAYA01000005">
    <property type="protein sequence ID" value="EBA08660.1"/>
    <property type="molecule type" value="Genomic_DNA"/>
</dbReference>
<feature type="domain" description="HTH merR-type" evidence="8">
    <location>
        <begin position="1"/>
        <end position="68"/>
    </location>
</feature>
<dbReference type="InterPro" id="IPR000551">
    <property type="entry name" value="MerR-type_HTH_dom"/>
</dbReference>
<dbReference type="Gene3D" id="1.10.1660.10">
    <property type="match status" value="1"/>
</dbReference>
<evidence type="ECO:0000313" key="9">
    <source>
        <dbReference type="EMBL" id="EBA08660.1"/>
    </source>
</evidence>
<keyword evidence="10" id="KW-1185">Reference proteome</keyword>
<evidence type="ECO:0000256" key="1">
    <source>
        <dbReference type="ARBA" id="ARBA00011738"/>
    </source>
</evidence>
<evidence type="ECO:0000256" key="3">
    <source>
        <dbReference type="ARBA" id="ARBA00023008"/>
    </source>
</evidence>